<comment type="caution">
    <text evidence="2">The sequence shown here is derived from an EMBL/GenBank/DDBJ whole genome shotgun (WGS) entry which is preliminary data.</text>
</comment>
<evidence type="ECO:0000256" key="1">
    <source>
        <dbReference type="SAM" id="MobiDB-lite"/>
    </source>
</evidence>
<gene>
    <name evidence="2" type="ORF">LSTR_LSTR013326</name>
</gene>
<name>A0A482XIL7_LAOST</name>
<evidence type="ECO:0000313" key="3">
    <source>
        <dbReference type="Proteomes" id="UP000291343"/>
    </source>
</evidence>
<dbReference type="Proteomes" id="UP000291343">
    <property type="component" value="Unassembled WGS sequence"/>
</dbReference>
<feature type="region of interest" description="Disordered" evidence="1">
    <location>
        <begin position="53"/>
        <end position="72"/>
    </location>
</feature>
<dbReference type="EMBL" id="QKKF02008921">
    <property type="protein sequence ID" value="RZF45507.1"/>
    <property type="molecule type" value="Genomic_DNA"/>
</dbReference>
<dbReference type="InParanoid" id="A0A482XIL7"/>
<sequence length="72" mass="8183">MRRGPSPLYFGTKDKNSTVGSVGASIDSDLHHVSRRQGGNRWEAPINKGEEEKWCSGRGQGWKRVEKKREKE</sequence>
<organism evidence="2 3">
    <name type="scientific">Laodelphax striatellus</name>
    <name type="common">Small brown planthopper</name>
    <name type="synonym">Delphax striatella</name>
    <dbReference type="NCBI Taxonomy" id="195883"/>
    <lineage>
        <taxon>Eukaryota</taxon>
        <taxon>Metazoa</taxon>
        <taxon>Ecdysozoa</taxon>
        <taxon>Arthropoda</taxon>
        <taxon>Hexapoda</taxon>
        <taxon>Insecta</taxon>
        <taxon>Pterygota</taxon>
        <taxon>Neoptera</taxon>
        <taxon>Paraneoptera</taxon>
        <taxon>Hemiptera</taxon>
        <taxon>Auchenorrhyncha</taxon>
        <taxon>Fulgoroidea</taxon>
        <taxon>Delphacidae</taxon>
        <taxon>Criomorphinae</taxon>
        <taxon>Laodelphax</taxon>
    </lineage>
</organism>
<proteinExistence type="predicted"/>
<evidence type="ECO:0000313" key="2">
    <source>
        <dbReference type="EMBL" id="RZF45507.1"/>
    </source>
</evidence>
<feature type="region of interest" description="Disordered" evidence="1">
    <location>
        <begin position="1"/>
        <end position="22"/>
    </location>
</feature>
<protein>
    <submittedName>
        <fullName evidence="2">Uncharacterized protein</fullName>
    </submittedName>
</protein>
<reference evidence="2 3" key="1">
    <citation type="journal article" date="2017" name="Gigascience">
        <title>Genome sequence of the small brown planthopper, Laodelphax striatellus.</title>
        <authorList>
            <person name="Zhu J."/>
            <person name="Jiang F."/>
            <person name="Wang X."/>
            <person name="Yang P."/>
            <person name="Bao Y."/>
            <person name="Zhao W."/>
            <person name="Wang W."/>
            <person name="Lu H."/>
            <person name="Wang Q."/>
            <person name="Cui N."/>
            <person name="Li J."/>
            <person name="Chen X."/>
            <person name="Luo L."/>
            <person name="Yu J."/>
            <person name="Kang L."/>
            <person name="Cui F."/>
        </authorList>
    </citation>
    <scope>NUCLEOTIDE SEQUENCE [LARGE SCALE GENOMIC DNA]</scope>
    <source>
        <strain evidence="2">Lst14</strain>
    </source>
</reference>
<dbReference type="AlphaFoldDB" id="A0A482XIL7"/>
<accession>A0A482XIL7</accession>
<keyword evidence="3" id="KW-1185">Reference proteome</keyword>
<feature type="compositionally biased region" description="Basic and acidic residues" evidence="1">
    <location>
        <begin position="63"/>
        <end position="72"/>
    </location>
</feature>